<dbReference type="InParanoid" id="A0A672P693"/>
<dbReference type="Proteomes" id="UP000472262">
    <property type="component" value="Unassembled WGS sequence"/>
</dbReference>
<dbReference type="SUPFAM" id="SSF48264">
    <property type="entry name" value="Cytochrome P450"/>
    <property type="match status" value="1"/>
</dbReference>
<organism evidence="1 2">
    <name type="scientific">Sinocyclocheilus grahami</name>
    <name type="common">Dianchi golden-line fish</name>
    <name type="synonym">Barbus grahami</name>
    <dbReference type="NCBI Taxonomy" id="75366"/>
    <lineage>
        <taxon>Eukaryota</taxon>
        <taxon>Metazoa</taxon>
        <taxon>Chordata</taxon>
        <taxon>Craniata</taxon>
        <taxon>Vertebrata</taxon>
        <taxon>Euteleostomi</taxon>
        <taxon>Actinopterygii</taxon>
        <taxon>Neopterygii</taxon>
        <taxon>Teleostei</taxon>
        <taxon>Ostariophysi</taxon>
        <taxon>Cypriniformes</taxon>
        <taxon>Cyprinidae</taxon>
        <taxon>Cyprininae</taxon>
        <taxon>Sinocyclocheilus</taxon>
    </lineage>
</organism>
<dbReference type="GO" id="GO:0004497">
    <property type="term" value="F:monooxygenase activity"/>
    <property type="evidence" value="ECO:0007669"/>
    <property type="project" value="InterPro"/>
</dbReference>
<reference evidence="1" key="1">
    <citation type="submission" date="2025-08" db="UniProtKB">
        <authorList>
            <consortium name="Ensembl"/>
        </authorList>
    </citation>
    <scope>IDENTIFICATION</scope>
</reference>
<dbReference type="GO" id="GO:0005506">
    <property type="term" value="F:iron ion binding"/>
    <property type="evidence" value="ECO:0007669"/>
    <property type="project" value="InterPro"/>
</dbReference>
<dbReference type="Gene3D" id="1.10.630.10">
    <property type="entry name" value="Cytochrome P450"/>
    <property type="match status" value="1"/>
</dbReference>
<reference evidence="1" key="2">
    <citation type="submission" date="2025-09" db="UniProtKB">
        <authorList>
            <consortium name="Ensembl"/>
        </authorList>
    </citation>
    <scope>IDENTIFICATION</scope>
</reference>
<dbReference type="GO" id="GO:0020037">
    <property type="term" value="F:heme binding"/>
    <property type="evidence" value="ECO:0007669"/>
    <property type="project" value="InterPro"/>
</dbReference>
<accession>A0A672P693</accession>
<proteinExistence type="predicted"/>
<sequence>QYCNALLLKVTFPNTESIYLVKQRRPRGFPPGPTPLPMIGHILSLATEPHAMYNMYNSLYRISHPVL</sequence>
<dbReference type="InterPro" id="IPR036396">
    <property type="entry name" value="Cyt_P450_sf"/>
</dbReference>
<keyword evidence="2" id="KW-1185">Reference proteome</keyword>
<dbReference type="AlphaFoldDB" id="A0A672P693"/>
<dbReference type="GO" id="GO:0016705">
    <property type="term" value="F:oxidoreductase activity, acting on paired donors, with incorporation or reduction of molecular oxygen"/>
    <property type="evidence" value="ECO:0007669"/>
    <property type="project" value="InterPro"/>
</dbReference>
<dbReference type="Ensembl" id="ENSSGRT00000063093.1">
    <property type="protein sequence ID" value="ENSSGRP00000059135.1"/>
    <property type="gene ID" value="ENSSGRG00000030743.1"/>
</dbReference>
<name>A0A672P693_SINGR</name>
<evidence type="ECO:0000313" key="2">
    <source>
        <dbReference type="Proteomes" id="UP000472262"/>
    </source>
</evidence>
<evidence type="ECO:0000313" key="1">
    <source>
        <dbReference type="Ensembl" id="ENSSGRP00000059135.1"/>
    </source>
</evidence>
<protein>
    <submittedName>
        <fullName evidence="1">Uncharacterized protein</fullName>
    </submittedName>
</protein>